<dbReference type="RefSeq" id="WP_111456145.1">
    <property type="nucleotide sequence ID" value="NZ_QFYP01000001.1"/>
</dbReference>
<dbReference type="OrthoDB" id="7192745at2"/>
<proteinExistence type="predicted"/>
<sequence>MDLNTASVESMAKLVGLDRAYDLLLWRPYLDWSELGAVPGFGPALIAKLKTAGARIKLPGDPRTFCDQLNLPR</sequence>
<dbReference type="Gene3D" id="1.10.150.320">
    <property type="entry name" value="Photosystem II 12 kDa extrinsic protein"/>
    <property type="match status" value="1"/>
</dbReference>
<dbReference type="AlphaFoldDB" id="A0A328AUM4"/>
<dbReference type="EMBL" id="QFYP01000001">
    <property type="protein sequence ID" value="RAK58852.1"/>
    <property type="molecule type" value="Genomic_DNA"/>
</dbReference>
<dbReference type="InterPro" id="IPR010994">
    <property type="entry name" value="RuvA_2-like"/>
</dbReference>
<reference evidence="2" key="1">
    <citation type="submission" date="2018-05" db="EMBL/GenBank/DDBJ databases">
        <authorList>
            <person name="Li X."/>
        </authorList>
    </citation>
    <scope>NUCLEOTIDE SEQUENCE [LARGE SCALE GENOMIC DNA]</scope>
    <source>
        <strain evidence="2">HKS-05</strain>
    </source>
</reference>
<keyword evidence="2" id="KW-1185">Reference proteome</keyword>
<gene>
    <name evidence="1" type="ORF">DJ021_03070</name>
</gene>
<protein>
    <recommendedName>
        <fullName evidence="3">Helix-hairpin-helix domain-containing protein</fullName>
    </recommendedName>
</protein>
<name>A0A328AUM4_9CAUL</name>
<dbReference type="Proteomes" id="UP000249842">
    <property type="component" value="Unassembled WGS sequence"/>
</dbReference>
<accession>A0A328AUM4</accession>
<evidence type="ECO:0008006" key="3">
    <source>
        <dbReference type="Google" id="ProtNLM"/>
    </source>
</evidence>
<dbReference type="SUPFAM" id="SSF47781">
    <property type="entry name" value="RuvA domain 2-like"/>
    <property type="match status" value="1"/>
</dbReference>
<comment type="caution">
    <text evidence="1">The sequence shown here is derived from an EMBL/GenBank/DDBJ whole genome shotgun (WGS) entry which is preliminary data.</text>
</comment>
<evidence type="ECO:0000313" key="2">
    <source>
        <dbReference type="Proteomes" id="UP000249842"/>
    </source>
</evidence>
<evidence type="ECO:0000313" key="1">
    <source>
        <dbReference type="EMBL" id="RAK58852.1"/>
    </source>
</evidence>
<organism evidence="1 2">
    <name type="scientific">Phenylobacterium hankyongense</name>
    <dbReference type="NCBI Taxonomy" id="1813876"/>
    <lineage>
        <taxon>Bacteria</taxon>
        <taxon>Pseudomonadati</taxon>
        <taxon>Pseudomonadota</taxon>
        <taxon>Alphaproteobacteria</taxon>
        <taxon>Caulobacterales</taxon>
        <taxon>Caulobacteraceae</taxon>
        <taxon>Phenylobacterium</taxon>
    </lineage>
</organism>